<dbReference type="Proteomes" id="UP000009022">
    <property type="component" value="Unassembled WGS sequence"/>
</dbReference>
<dbReference type="AlphaFoldDB" id="B3RRT1"/>
<accession>B3RRT1</accession>
<keyword evidence="3 6" id="KW-0687">Ribonucleoprotein</keyword>
<dbReference type="GO" id="GO:1990904">
    <property type="term" value="C:ribonucleoprotein complex"/>
    <property type="evidence" value="ECO:0007669"/>
    <property type="project" value="UniProtKB-KW"/>
</dbReference>
<dbReference type="OrthoDB" id="359154at2759"/>
<evidence type="ECO:0000256" key="6">
    <source>
        <dbReference type="RuleBase" id="RU003477"/>
    </source>
</evidence>
<dbReference type="InParanoid" id="B3RRT1"/>
<dbReference type="GO" id="GO:0006412">
    <property type="term" value="P:translation"/>
    <property type="evidence" value="ECO:0000318"/>
    <property type="project" value="GO_Central"/>
</dbReference>
<organism evidence="8 9">
    <name type="scientific">Trichoplax adhaerens</name>
    <name type="common">Trichoplax reptans</name>
    <dbReference type="NCBI Taxonomy" id="10228"/>
    <lineage>
        <taxon>Eukaryota</taxon>
        <taxon>Metazoa</taxon>
        <taxon>Placozoa</taxon>
        <taxon>Uniplacotomia</taxon>
        <taxon>Trichoplacea</taxon>
        <taxon>Trichoplacidae</taxon>
        <taxon>Trichoplax</taxon>
    </lineage>
</organism>
<dbReference type="InterPro" id="IPR003256">
    <property type="entry name" value="Ribosomal_uL24"/>
</dbReference>
<keyword evidence="9" id="KW-1185">Reference proteome</keyword>
<reference evidence="8 9" key="1">
    <citation type="journal article" date="2008" name="Nature">
        <title>The Trichoplax genome and the nature of placozoans.</title>
        <authorList>
            <person name="Srivastava M."/>
            <person name="Begovic E."/>
            <person name="Chapman J."/>
            <person name="Putnam N.H."/>
            <person name="Hellsten U."/>
            <person name="Kawashima T."/>
            <person name="Kuo A."/>
            <person name="Mitros T."/>
            <person name="Salamov A."/>
            <person name="Carpenter M.L."/>
            <person name="Signorovitch A.Y."/>
            <person name="Moreno M.A."/>
            <person name="Kamm K."/>
            <person name="Grimwood J."/>
            <person name="Schmutz J."/>
            <person name="Shapiro H."/>
            <person name="Grigoriev I.V."/>
            <person name="Buss L.W."/>
            <person name="Schierwater B."/>
            <person name="Dellaporta S.L."/>
            <person name="Rokhsar D.S."/>
        </authorList>
    </citation>
    <scope>NUCLEOTIDE SEQUENCE [LARGE SCALE GENOMIC DNA]</scope>
    <source>
        <strain evidence="8 9">Grell-BS-1999</strain>
    </source>
</reference>
<dbReference type="InterPro" id="IPR041988">
    <property type="entry name" value="Ribosomal_uL24_KOW"/>
</dbReference>
<dbReference type="PROSITE" id="PS01108">
    <property type="entry name" value="RIBOSOMAL_L24"/>
    <property type="match status" value="1"/>
</dbReference>
<evidence type="ECO:0000256" key="4">
    <source>
        <dbReference type="ARBA" id="ARBA00035283"/>
    </source>
</evidence>
<dbReference type="CDD" id="cd06089">
    <property type="entry name" value="KOW_RPL26"/>
    <property type="match status" value="1"/>
</dbReference>
<dbReference type="HOGENOM" id="CLU_1112563_0_0_1"/>
<dbReference type="Pfam" id="PF17136">
    <property type="entry name" value="ribosomal_L24"/>
    <property type="match status" value="1"/>
</dbReference>
<dbReference type="Pfam" id="PF00467">
    <property type="entry name" value="KOW"/>
    <property type="match status" value="1"/>
</dbReference>
<dbReference type="EMBL" id="DS985243">
    <property type="protein sequence ID" value="EDV26405.1"/>
    <property type="molecule type" value="Genomic_DNA"/>
</dbReference>
<name>B3RRT1_TRIAD</name>
<gene>
    <name evidence="8" type="ORF">TRIADDRAFT_54353</name>
</gene>
<dbReference type="InterPro" id="IPR005824">
    <property type="entry name" value="KOW"/>
</dbReference>
<feature type="domain" description="KOW" evidence="7">
    <location>
        <begin position="134"/>
        <end position="161"/>
    </location>
</feature>
<dbReference type="HAMAP" id="MF_01326_B">
    <property type="entry name" value="Ribosomal_uL24_B"/>
    <property type="match status" value="1"/>
</dbReference>
<dbReference type="InterPro" id="IPR005825">
    <property type="entry name" value="Ribosomal_uL24_CS"/>
</dbReference>
<dbReference type="GeneID" id="6752133"/>
<evidence type="ECO:0000313" key="8">
    <source>
        <dbReference type="EMBL" id="EDV26405.1"/>
    </source>
</evidence>
<dbReference type="eggNOG" id="KOG1708">
    <property type="taxonomic scope" value="Eukaryota"/>
</dbReference>
<dbReference type="SUPFAM" id="SSF50104">
    <property type="entry name" value="Translation proteins SH3-like domain"/>
    <property type="match status" value="1"/>
</dbReference>
<proteinExistence type="inferred from homology"/>
<sequence length="250" mass="28503">MAKISRNEFHRSDCELCKAAQQSLMAKISRNEFHRSDCELCKAAQQSLTAKISRNEFHRSDCELCQGCTAINYGEDFQEQISQKRLRIMLRLKGANDSVVRLLKQFKTGRLQRPITGPRRFRKVKPDLQIRNWKIVRGDSVEVLSGKDKGVVGKVSQVLRGQNKVFVEGLNCHYRYLKPHEEFQGGLVRSEAPLHYSKVALVDPSDGKGTKVGFMFTKDGEKVRVSRRTGTVIPKPPELKLTRIREAYIG</sequence>
<dbReference type="GO" id="GO:0003723">
    <property type="term" value="F:RNA binding"/>
    <property type="evidence" value="ECO:0007669"/>
    <property type="project" value="InterPro"/>
</dbReference>
<dbReference type="InterPro" id="IPR057264">
    <property type="entry name" value="Ribosomal_uL24_C"/>
</dbReference>
<evidence type="ECO:0000256" key="3">
    <source>
        <dbReference type="ARBA" id="ARBA00023274"/>
    </source>
</evidence>
<dbReference type="PhylomeDB" id="B3RRT1"/>
<dbReference type="GO" id="GO:0005840">
    <property type="term" value="C:ribosome"/>
    <property type="evidence" value="ECO:0007669"/>
    <property type="project" value="UniProtKB-KW"/>
</dbReference>
<evidence type="ECO:0000256" key="5">
    <source>
        <dbReference type="ARBA" id="ARBA00035357"/>
    </source>
</evidence>
<dbReference type="InterPro" id="IPR008991">
    <property type="entry name" value="Translation_prot_SH3-like_sf"/>
</dbReference>
<evidence type="ECO:0000256" key="2">
    <source>
        <dbReference type="ARBA" id="ARBA00022980"/>
    </source>
</evidence>
<comment type="similarity">
    <text evidence="1 6">Belongs to the universal ribosomal protein uL24 family.</text>
</comment>
<dbReference type="GO" id="GO:0005739">
    <property type="term" value="C:mitochondrion"/>
    <property type="evidence" value="ECO:0000318"/>
    <property type="project" value="GO_Central"/>
</dbReference>
<keyword evidence="2 6" id="KW-0689">Ribosomal protein</keyword>
<dbReference type="RefSeq" id="XP_002110401.1">
    <property type="nucleotide sequence ID" value="XM_002110365.1"/>
</dbReference>
<dbReference type="CTD" id="6752133"/>
<dbReference type="SMART" id="SM00739">
    <property type="entry name" value="KOW"/>
    <property type="match status" value="1"/>
</dbReference>
<dbReference type="STRING" id="10228.B3RRT1"/>
<dbReference type="InterPro" id="IPR014722">
    <property type="entry name" value="Rib_uL2_dom2"/>
</dbReference>
<evidence type="ECO:0000259" key="7">
    <source>
        <dbReference type="SMART" id="SM00739"/>
    </source>
</evidence>
<dbReference type="PANTHER" id="PTHR12903">
    <property type="entry name" value="MITOCHONDRIAL RIBOSOMAL PROTEIN L24"/>
    <property type="match status" value="1"/>
</dbReference>
<evidence type="ECO:0000313" key="9">
    <source>
        <dbReference type="Proteomes" id="UP000009022"/>
    </source>
</evidence>
<dbReference type="GO" id="GO:0003735">
    <property type="term" value="F:structural constituent of ribosome"/>
    <property type="evidence" value="ECO:0007669"/>
    <property type="project" value="InterPro"/>
</dbReference>
<evidence type="ECO:0000256" key="1">
    <source>
        <dbReference type="ARBA" id="ARBA00010618"/>
    </source>
</evidence>
<dbReference type="Gene3D" id="2.30.30.30">
    <property type="match status" value="1"/>
</dbReference>
<protein>
    <recommendedName>
        <fullName evidence="4">Large ribosomal subunit protein uL24m</fullName>
    </recommendedName>
    <alternativeName>
        <fullName evidence="5">39S ribosomal protein L24, mitochondrial</fullName>
    </alternativeName>
</protein>
<dbReference type="KEGG" id="tad:TRIADDRAFT_54353"/>
<dbReference type="NCBIfam" id="TIGR01079">
    <property type="entry name" value="rplX_bact"/>
    <property type="match status" value="1"/>
</dbReference>